<keyword evidence="2" id="KW-1185">Reference proteome</keyword>
<protein>
    <submittedName>
        <fullName evidence="1">Uncharacterized protein</fullName>
    </submittedName>
</protein>
<gene>
    <name evidence="1" type="ORF">FRX31_012980</name>
</gene>
<evidence type="ECO:0000313" key="2">
    <source>
        <dbReference type="Proteomes" id="UP000554482"/>
    </source>
</evidence>
<accession>A0A7J6WJ87</accession>
<proteinExistence type="predicted"/>
<reference evidence="1 2" key="1">
    <citation type="submission" date="2020-06" db="EMBL/GenBank/DDBJ databases">
        <title>Transcriptomic and genomic resources for Thalictrum thalictroides and T. hernandezii: Facilitating candidate gene discovery in an emerging model plant lineage.</title>
        <authorList>
            <person name="Arias T."/>
            <person name="Riano-Pachon D.M."/>
            <person name="Di Stilio V.S."/>
        </authorList>
    </citation>
    <scope>NUCLEOTIDE SEQUENCE [LARGE SCALE GENOMIC DNA]</scope>
    <source>
        <strain evidence="2">cv. WT478/WT964</strain>
        <tissue evidence="1">Leaves</tissue>
    </source>
</reference>
<comment type="caution">
    <text evidence="1">The sequence shown here is derived from an EMBL/GenBank/DDBJ whole genome shotgun (WGS) entry which is preliminary data.</text>
</comment>
<evidence type="ECO:0000313" key="1">
    <source>
        <dbReference type="EMBL" id="KAF5197434.1"/>
    </source>
</evidence>
<organism evidence="1 2">
    <name type="scientific">Thalictrum thalictroides</name>
    <name type="common">Rue-anemone</name>
    <name type="synonym">Anemone thalictroides</name>
    <dbReference type="NCBI Taxonomy" id="46969"/>
    <lineage>
        <taxon>Eukaryota</taxon>
        <taxon>Viridiplantae</taxon>
        <taxon>Streptophyta</taxon>
        <taxon>Embryophyta</taxon>
        <taxon>Tracheophyta</taxon>
        <taxon>Spermatophyta</taxon>
        <taxon>Magnoliopsida</taxon>
        <taxon>Ranunculales</taxon>
        <taxon>Ranunculaceae</taxon>
        <taxon>Thalictroideae</taxon>
        <taxon>Thalictrum</taxon>
    </lineage>
</organism>
<dbReference type="EMBL" id="JABWDY010014702">
    <property type="protein sequence ID" value="KAF5197434.1"/>
    <property type="molecule type" value="Genomic_DNA"/>
</dbReference>
<dbReference type="Proteomes" id="UP000554482">
    <property type="component" value="Unassembled WGS sequence"/>
</dbReference>
<name>A0A7J6WJ87_THATH</name>
<dbReference type="AlphaFoldDB" id="A0A7J6WJ87"/>
<sequence>MAISHSTIAIEVDSSNGNPAASIAQILYSSQVKMVWCRSCLSIGLPGKCSITIDETGWSEYIEQKHSLFVMTMHELYVGGKKQENIHTARLPVQCIIDRVQIAIFSTLQERLQHNANGSCAEIFRNRPGE</sequence>